<evidence type="ECO:0000259" key="7">
    <source>
        <dbReference type="Pfam" id="PF25004"/>
    </source>
</evidence>
<evidence type="ECO:0000313" key="9">
    <source>
        <dbReference type="Proteomes" id="UP000320791"/>
    </source>
</evidence>
<dbReference type="Pfam" id="PF25004">
    <property type="entry name" value="DUF7782"/>
    <property type="match status" value="1"/>
</dbReference>
<proteinExistence type="inferred from homology"/>
<reference evidence="8 9" key="1">
    <citation type="submission" date="2019-08" db="EMBL/GenBank/DDBJ databases">
        <authorList>
            <person name="Lei W."/>
        </authorList>
    </citation>
    <scope>NUCLEOTIDE SEQUENCE [LARGE SCALE GENOMIC DNA]</scope>
    <source>
        <strain evidence="8 9">CCUG 58627</strain>
    </source>
</reference>
<dbReference type="Proteomes" id="UP000320791">
    <property type="component" value="Unassembled WGS sequence"/>
</dbReference>
<dbReference type="InterPro" id="IPR029063">
    <property type="entry name" value="SAM-dependent_MTases_sf"/>
</dbReference>
<dbReference type="GO" id="GO:0032259">
    <property type="term" value="P:methylation"/>
    <property type="evidence" value="ECO:0007669"/>
    <property type="project" value="UniProtKB-KW"/>
</dbReference>
<dbReference type="PANTHER" id="PTHR45875">
    <property type="entry name" value="METHYLTRANSFERASE N6AMT1"/>
    <property type="match status" value="1"/>
</dbReference>
<comment type="caution">
    <text evidence="8">The sequence shown here is derived from an EMBL/GenBank/DDBJ whole genome shotgun (WGS) entry which is preliminary data.</text>
</comment>
<gene>
    <name evidence="8" type="ORF">FRX94_03205</name>
</gene>
<dbReference type="PANTHER" id="PTHR45875:SF1">
    <property type="entry name" value="METHYLTRANSFERASE N6AMT1"/>
    <property type="match status" value="1"/>
</dbReference>
<keyword evidence="9" id="KW-1185">Reference proteome</keyword>
<evidence type="ECO:0000256" key="3">
    <source>
        <dbReference type="ARBA" id="ARBA00022679"/>
    </source>
</evidence>
<evidence type="ECO:0000313" key="8">
    <source>
        <dbReference type="EMBL" id="TWT26866.1"/>
    </source>
</evidence>
<dbReference type="OrthoDB" id="129465at2"/>
<keyword evidence="2 8" id="KW-0489">Methyltransferase</keyword>
<feature type="domain" description="DUF7059" evidence="6">
    <location>
        <begin position="20"/>
        <end position="96"/>
    </location>
</feature>
<dbReference type="GO" id="GO:0008757">
    <property type="term" value="F:S-adenosylmethionine-dependent methyltransferase activity"/>
    <property type="evidence" value="ECO:0007669"/>
    <property type="project" value="TreeGrafter"/>
</dbReference>
<dbReference type="GO" id="GO:0008276">
    <property type="term" value="F:protein methyltransferase activity"/>
    <property type="evidence" value="ECO:0007669"/>
    <property type="project" value="TreeGrafter"/>
</dbReference>
<dbReference type="InterPro" id="IPR002052">
    <property type="entry name" value="DNA_methylase_N6_adenine_CS"/>
</dbReference>
<comment type="similarity">
    <text evidence="1">Belongs to the eukaryotic/archaeal PrmC-related family.</text>
</comment>
<accession>A0A5C5ULF6</accession>
<keyword evidence="4" id="KW-0949">S-adenosyl-L-methionine</keyword>
<sequence>MHAALSSFAPALTGTFRTHSFTQSGIADRLGPAGVAALYRGEPAAVRCAVRGHGPLEQLIRLVLLHDAAPAAAFSELFGAATAAGLVECGALRYVDSDTLQLAIDIRPHRFGGVDHWVFSDMDAAMTEHVPGPDHVLGVGAASLSLVQATPTSPVPTLLDLGTGSGVQVLAQHGCAAHITATDVHPRALDFAAATWAGSGVPVEALCGPWFEPVAGRTFDRIVANPPFVVGLPEVGHVYRDSGLNLDGASELVVRQAPKHLNPGGTAVLLAAWVHGAEQSWQQRVASWLPDTGVAAWVIQRDIADPALYVGTWLRDESLDPRSIEAAARTEAWLDHFAQAGVTGIGFGFVAIQRLADDVPSDILCEEMPQHFTDPLGPEIEEYFRRIAWLRDRSAADIAAERYQVRPGVAVENVSVADIEEGMGFRPAALRITRTDGPRWSHEVDTHVHAIVAGLHPHGLPLNEVIELYCAAQGIDAAPVLEAAVGAVVDLLRHGVVLPASLVAVERS</sequence>
<protein>
    <submittedName>
        <fullName evidence="8">Class I SAM-dependent methyltransferase</fullName>
    </submittedName>
</protein>
<dbReference type="GO" id="GO:0008170">
    <property type="term" value="F:N-methyltransferase activity"/>
    <property type="evidence" value="ECO:0007669"/>
    <property type="project" value="UniProtKB-ARBA"/>
</dbReference>
<evidence type="ECO:0000256" key="2">
    <source>
        <dbReference type="ARBA" id="ARBA00022603"/>
    </source>
</evidence>
<dbReference type="InterPro" id="IPR056684">
    <property type="entry name" value="DUF7782"/>
</dbReference>
<dbReference type="InterPro" id="IPR055487">
    <property type="entry name" value="DUF7059"/>
</dbReference>
<evidence type="ECO:0000259" key="6">
    <source>
        <dbReference type="Pfam" id="PF23186"/>
    </source>
</evidence>
<feature type="domain" description="Methyltransferase small" evidence="5">
    <location>
        <begin position="142"/>
        <end position="275"/>
    </location>
</feature>
<dbReference type="EMBL" id="VOHM01000005">
    <property type="protein sequence ID" value="TWT26866.1"/>
    <property type="molecule type" value="Genomic_DNA"/>
</dbReference>
<organism evidence="8 9">
    <name type="scientific">Corynebacterium canis</name>
    <dbReference type="NCBI Taxonomy" id="679663"/>
    <lineage>
        <taxon>Bacteria</taxon>
        <taxon>Bacillati</taxon>
        <taxon>Actinomycetota</taxon>
        <taxon>Actinomycetes</taxon>
        <taxon>Mycobacteriales</taxon>
        <taxon>Corynebacteriaceae</taxon>
        <taxon>Corynebacterium</taxon>
    </lineage>
</organism>
<dbReference type="RefSeq" id="WP_146323684.1">
    <property type="nucleotide sequence ID" value="NZ_BAABLR010000015.1"/>
</dbReference>
<dbReference type="GO" id="GO:0003676">
    <property type="term" value="F:nucleic acid binding"/>
    <property type="evidence" value="ECO:0007669"/>
    <property type="project" value="InterPro"/>
</dbReference>
<dbReference type="Pfam" id="PF05175">
    <property type="entry name" value="MTS"/>
    <property type="match status" value="1"/>
</dbReference>
<feature type="domain" description="DUF7782" evidence="7">
    <location>
        <begin position="381"/>
        <end position="499"/>
    </location>
</feature>
<dbReference type="GO" id="GO:0035657">
    <property type="term" value="C:eRF1 methyltransferase complex"/>
    <property type="evidence" value="ECO:0007669"/>
    <property type="project" value="TreeGrafter"/>
</dbReference>
<evidence type="ECO:0000256" key="4">
    <source>
        <dbReference type="ARBA" id="ARBA00022691"/>
    </source>
</evidence>
<dbReference type="InterPro" id="IPR007848">
    <property type="entry name" value="Small_mtfrase_dom"/>
</dbReference>
<dbReference type="AlphaFoldDB" id="A0A5C5ULF6"/>
<name>A0A5C5ULF6_9CORY</name>
<dbReference type="Pfam" id="PF23186">
    <property type="entry name" value="DUF7059"/>
    <property type="match status" value="1"/>
</dbReference>
<dbReference type="CDD" id="cd02440">
    <property type="entry name" value="AdoMet_MTases"/>
    <property type="match status" value="1"/>
</dbReference>
<keyword evidence="3 8" id="KW-0808">Transferase</keyword>
<evidence type="ECO:0000259" key="5">
    <source>
        <dbReference type="Pfam" id="PF05175"/>
    </source>
</evidence>
<dbReference type="PROSITE" id="PS00092">
    <property type="entry name" value="N6_MTASE"/>
    <property type="match status" value="1"/>
</dbReference>
<dbReference type="SUPFAM" id="SSF53335">
    <property type="entry name" value="S-adenosyl-L-methionine-dependent methyltransferases"/>
    <property type="match status" value="1"/>
</dbReference>
<evidence type="ECO:0000256" key="1">
    <source>
        <dbReference type="ARBA" id="ARBA00006149"/>
    </source>
</evidence>
<dbReference type="InterPro" id="IPR052190">
    <property type="entry name" value="Euk-Arch_PrmC-MTase"/>
</dbReference>
<dbReference type="Gene3D" id="3.40.50.150">
    <property type="entry name" value="Vaccinia Virus protein VP39"/>
    <property type="match status" value="1"/>
</dbReference>